<dbReference type="PANTHER" id="PTHR23089">
    <property type="entry name" value="HISTIDINE TRIAD HIT PROTEIN"/>
    <property type="match status" value="1"/>
</dbReference>
<feature type="domain" description="HIT" evidence="4">
    <location>
        <begin position="7"/>
        <end position="116"/>
    </location>
</feature>
<evidence type="ECO:0000256" key="2">
    <source>
        <dbReference type="PIRSR" id="PIRSR601310-3"/>
    </source>
</evidence>
<dbReference type="STRING" id="208439.AJAP_29135"/>
<dbReference type="RefSeq" id="WP_038517071.1">
    <property type="nucleotide sequence ID" value="NZ_CP008953.1"/>
</dbReference>
<dbReference type="PROSITE" id="PS51084">
    <property type="entry name" value="HIT_2"/>
    <property type="match status" value="1"/>
</dbReference>
<dbReference type="eggNOG" id="COG0537">
    <property type="taxonomic scope" value="Bacteria"/>
</dbReference>
<evidence type="ECO:0000256" key="3">
    <source>
        <dbReference type="PROSITE-ProRule" id="PRU00464"/>
    </source>
</evidence>
<accession>A0A075V6Y4</accession>
<proteinExistence type="predicted"/>
<dbReference type="CDD" id="cd01276">
    <property type="entry name" value="PKCI_related"/>
    <property type="match status" value="1"/>
</dbReference>
<dbReference type="Proteomes" id="UP000028492">
    <property type="component" value="Chromosome"/>
</dbReference>
<dbReference type="InterPro" id="IPR036265">
    <property type="entry name" value="HIT-like_sf"/>
</dbReference>
<keyword evidence="6" id="KW-1185">Reference proteome</keyword>
<dbReference type="GO" id="GO:0016301">
    <property type="term" value="F:kinase activity"/>
    <property type="evidence" value="ECO:0007669"/>
    <property type="project" value="UniProtKB-KW"/>
</dbReference>
<dbReference type="PRINTS" id="PR00332">
    <property type="entry name" value="HISTRIAD"/>
</dbReference>
<feature type="active site" description="Tele-AMP-histidine intermediate" evidence="1">
    <location>
        <position position="102"/>
    </location>
</feature>
<sequence length="116" mass="12638">MSDAETLFERIIAGEIPSDKVYEDATTYAFRDIAPQARVHVLVVPKKRYRNVGEMAAADPQLLADVASTARKVAEIEGIAESGYRVVFNTDGDAGQTVFHVHAHVLGGEQLGHFGR</sequence>
<dbReference type="InterPro" id="IPR001310">
    <property type="entry name" value="Histidine_triad_HIT"/>
</dbReference>
<reference evidence="5 6" key="1">
    <citation type="journal article" date="2014" name="J. Biotechnol.">
        <title>Complete genome sequence of the actinobacterium Amycolatopsis japonica MG417-CF17(T) (=DSM 44213T) producing (S,S)-N,N'-ethylenediaminedisuccinic acid.</title>
        <authorList>
            <person name="Stegmann E."/>
            <person name="Albersmeier A."/>
            <person name="Spohn M."/>
            <person name="Gert H."/>
            <person name="Weber T."/>
            <person name="Wohlleben W."/>
            <person name="Kalinowski J."/>
            <person name="Ruckert C."/>
        </authorList>
    </citation>
    <scope>NUCLEOTIDE SEQUENCE [LARGE SCALE GENOMIC DNA]</scope>
    <source>
        <strain evidence="6">MG417-CF17 (DSM 44213)</strain>
    </source>
</reference>
<dbReference type="KEGG" id="aja:AJAP_29135"/>
<keyword evidence="5" id="KW-0418">Kinase</keyword>
<dbReference type="SUPFAM" id="SSF54197">
    <property type="entry name" value="HIT-like"/>
    <property type="match status" value="1"/>
</dbReference>
<dbReference type="InterPro" id="IPR011146">
    <property type="entry name" value="HIT-like"/>
</dbReference>
<dbReference type="Pfam" id="PF01230">
    <property type="entry name" value="HIT"/>
    <property type="match status" value="1"/>
</dbReference>
<protein>
    <submittedName>
        <fullName evidence="5">Protein kinase C inhibitor</fullName>
    </submittedName>
</protein>
<evidence type="ECO:0000313" key="6">
    <source>
        <dbReference type="Proteomes" id="UP000028492"/>
    </source>
</evidence>
<dbReference type="EMBL" id="CP008953">
    <property type="protein sequence ID" value="AIG78660.1"/>
    <property type="molecule type" value="Genomic_DNA"/>
</dbReference>
<dbReference type="HOGENOM" id="CLU_056776_8_1_11"/>
<dbReference type="AlphaFoldDB" id="A0A075V6Y4"/>
<evidence type="ECO:0000259" key="4">
    <source>
        <dbReference type="PROSITE" id="PS51084"/>
    </source>
</evidence>
<evidence type="ECO:0000256" key="1">
    <source>
        <dbReference type="PIRSR" id="PIRSR601310-1"/>
    </source>
</evidence>
<evidence type="ECO:0000313" key="5">
    <source>
        <dbReference type="EMBL" id="AIG78660.1"/>
    </source>
</evidence>
<gene>
    <name evidence="5" type="ORF">AJAP_29135</name>
</gene>
<dbReference type="Gene3D" id="3.30.428.10">
    <property type="entry name" value="HIT-like"/>
    <property type="match status" value="1"/>
</dbReference>
<keyword evidence="5" id="KW-0808">Transferase</keyword>
<feature type="short sequence motif" description="Histidine triad motif" evidence="2 3">
    <location>
        <begin position="100"/>
        <end position="104"/>
    </location>
</feature>
<name>A0A075V6Y4_9PSEU</name>
<organism evidence="5 6">
    <name type="scientific">Amycolatopsis japonica</name>
    <dbReference type="NCBI Taxonomy" id="208439"/>
    <lineage>
        <taxon>Bacteria</taxon>
        <taxon>Bacillati</taxon>
        <taxon>Actinomycetota</taxon>
        <taxon>Actinomycetes</taxon>
        <taxon>Pseudonocardiales</taxon>
        <taxon>Pseudonocardiaceae</taxon>
        <taxon>Amycolatopsis</taxon>
        <taxon>Amycolatopsis japonica group</taxon>
    </lineage>
</organism>